<keyword evidence="3" id="KW-1185">Reference proteome</keyword>
<evidence type="ECO:0000256" key="1">
    <source>
        <dbReference type="SAM" id="MobiDB-lite"/>
    </source>
</evidence>
<reference evidence="2 3" key="1">
    <citation type="journal article" date="2015" name="Nat. Commun.">
        <title>Outbred genome sequencing and CRISPR/Cas9 gene editing in butterflies.</title>
        <authorList>
            <person name="Li X."/>
            <person name="Fan D."/>
            <person name="Zhang W."/>
            <person name="Liu G."/>
            <person name="Zhang L."/>
            <person name="Zhao L."/>
            <person name="Fang X."/>
            <person name="Chen L."/>
            <person name="Dong Y."/>
            <person name="Chen Y."/>
            <person name="Ding Y."/>
            <person name="Zhao R."/>
            <person name="Feng M."/>
            <person name="Zhu Y."/>
            <person name="Feng Y."/>
            <person name="Jiang X."/>
            <person name="Zhu D."/>
            <person name="Xiang H."/>
            <person name="Feng X."/>
            <person name="Li S."/>
            <person name="Wang J."/>
            <person name="Zhang G."/>
            <person name="Kronforst M.R."/>
            <person name="Wang W."/>
        </authorList>
    </citation>
    <scope>NUCLEOTIDE SEQUENCE [LARGE SCALE GENOMIC DNA]</scope>
    <source>
        <strain evidence="2">Ya'a_city_454_Px</strain>
        <tissue evidence="2">Whole body</tissue>
    </source>
</reference>
<dbReference type="AlphaFoldDB" id="A0A194PR38"/>
<dbReference type="EMBL" id="KQ459595">
    <property type="protein sequence ID" value="KPI95916.1"/>
    <property type="molecule type" value="Genomic_DNA"/>
</dbReference>
<accession>A0A194PR38</accession>
<proteinExistence type="predicted"/>
<dbReference type="Proteomes" id="UP000053268">
    <property type="component" value="Unassembled WGS sequence"/>
</dbReference>
<evidence type="ECO:0000313" key="2">
    <source>
        <dbReference type="EMBL" id="KPI95916.1"/>
    </source>
</evidence>
<evidence type="ECO:0000313" key="3">
    <source>
        <dbReference type="Proteomes" id="UP000053268"/>
    </source>
</evidence>
<feature type="region of interest" description="Disordered" evidence="1">
    <location>
        <begin position="260"/>
        <end position="279"/>
    </location>
</feature>
<gene>
    <name evidence="2" type="ORF">RR46_11629</name>
</gene>
<organism evidence="2 3">
    <name type="scientific">Papilio xuthus</name>
    <name type="common">Asian swallowtail butterfly</name>
    <dbReference type="NCBI Taxonomy" id="66420"/>
    <lineage>
        <taxon>Eukaryota</taxon>
        <taxon>Metazoa</taxon>
        <taxon>Ecdysozoa</taxon>
        <taxon>Arthropoda</taxon>
        <taxon>Hexapoda</taxon>
        <taxon>Insecta</taxon>
        <taxon>Pterygota</taxon>
        <taxon>Neoptera</taxon>
        <taxon>Endopterygota</taxon>
        <taxon>Lepidoptera</taxon>
        <taxon>Glossata</taxon>
        <taxon>Ditrysia</taxon>
        <taxon>Papilionoidea</taxon>
        <taxon>Papilionidae</taxon>
        <taxon>Papilioninae</taxon>
        <taxon>Papilio</taxon>
    </lineage>
</organism>
<dbReference type="STRING" id="66420.A0A194PR38"/>
<protein>
    <submittedName>
        <fullName evidence="2">Uncharacterized protein</fullName>
    </submittedName>
</protein>
<name>A0A194PR38_PAPXU</name>
<sequence>MSISIEGVKLHGYQVAKPNSRTPYIAGDFVSVLIGSVYWWVTLIAVCSAEKWRFPEKTARSARIDSKVKFSDPSINSNQNFLPNRGNIPNNAVPNDLIDQAASQNFYYQPGAGHYGDVVRPPQTQKVPFLMHQTTEKQIFEKPVQESDGTLDSLDRCMCRQKRDCMQRLTNARVCGPNMKLCCFTDNNPSAVNRAEYFNELVDERPMLLPGRALNSGPFPPPPDSVLTGAGKYAPGRAPDAMLLAALDMYRAQPAPVRPRLGPLLPTRKHVPTPQLNRPVLIGTGGPNALHRAGTHMVPKTNYIPPDNAKRPLLVGPEGPSGVVGPYRIGPQSQHPKPLVINDERPGLTNPNGQNYEGSLIPYSLQQDLHPSQSAQRPILVGPGGPTGVIGPEYNQRPILVGPGGPTGIIGPRRPILVGPGGQPGMIGPNYMPTAKPGIRRPVLVGPGGPTGVIGPYRIYFK</sequence>